<name>M1X0B0_9NOST</name>
<sequence length="53" mass="6364">MDPFSFPYLEYKINYLDFPSFEVFTPKPKVTSIEAFLNQQSAQISSFYVYRRL</sequence>
<evidence type="ECO:0000313" key="1">
    <source>
        <dbReference type="EMBL" id="CCH67413.1"/>
    </source>
</evidence>
<comment type="caution">
    <text evidence="1">The sequence shown here is derived from an EMBL/GenBank/DDBJ whole genome shotgun (WGS) entry which is preliminary data.</text>
</comment>
<reference evidence="2" key="2">
    <citation type="submission" date="2016-01" db="EMBL/GenBank/DDBJ databases">
        <title>Diatom-associated endosymboitic cyanobacterium lacks core nitrogen metabolism enzymes.</title>
        <authorList>
            <person name="Hilton J.A."/>
            <person name="Foster R.A."/>
            <person name="Tripp H.J."/>
            <person name="Carter B.J."/>
            <person name="Zehr J.P."/>
            <person name="Villareal T.A."/>
        </authorList>
    </citation>
    <scope>NUCLEOTIDE SEQUENCE [LARGE SCALE GENOMIC DNA]</scope>
    <source>
        <strain evidence="2">HH01</strain>
    </source>
</reference>
<organism evidence="1 2">
    <name type="scientific">Richelia intracellularis HH01</name>
    <dbReference type="NCBI Taxonomy" id="1165094"/>
    <lineage>
        <taxon>Bacteria</taxon>
        <taxon>Bacillati</taxon>
        <taxon>Cyanobacteriota</taxon>
        <taxon>Cyanophyceae</taxon>
        <taxon>Nostocales</taxon>
        <taxon>Nostocaceae</taxon>
        <taxon>Richelia</taxon>
    </lineage>
</organism>
<proteinExistence type="predicted"/>
<dbReference type="Proteomes" id="UP000053051">
    <property type="component" value="Unassembled WGS sequence"/>
</dbReference>
<keyword evidence="2" id="KW-1185">Reference proteome</keyword>
<dbReference type="AlphaFoldDB" id="M1X0B0"/>
<accession>M1X0B0</accession>
<reference evidence="1 2" key="1">
    <citation type="submission" date="2012-05" db="EMBL/GenBank/DDBJ databases">
        <authorList>
            <person name="Hilton J."/>
        </authorList>
    </citation>
    <scope>NUCLEOTIDE SEQUENCE [LARGE SCALE GENOMIC DNA]</scope>
    <source>
        <strain evidence="1 2">HH01</strain>
    </source>
</reference>
<protein>
    <submittedName>
        <fullName evidence="1">Uncharacterized protein</fullName>
    </submittedName>
</protein>
<evidence type="ECO:0000313" key="2">
    <source>
        <dbReference type="Proteomes" id="UP000053051"/>
    </source>
</evidence>
<dbReference type="EMBL" id="CAIY01000044">
    <property type="protein sequence ID" value="CCH67413.1"/>
    <property type="molecule type" value="Genomic_DNA"/>
</dbReference>
<gene>
    <name evidence="1" type="ORF">RINTHH_12580</name>
</gene>